<evidence type="ECO:0000313" key="2">
    <source>
        <dbReference type="EMBL" id="KAL3763278.1"/>
    </source>
</evidence>
<name>A0ABD3MH77_9STRA</name>
<dbReference type="Proteomes" id="UP001530293">
    <property type="component" value="Unassembled WGS sequence"/>
</dbReference>
<feature type="region of interest" description="Disordered" evidence="1">
    <location>
        <begin position="1"/>
        <end position="53"/>
    </location>
</feature>
<protein>
    <submittedName>
        <fullName evidence="2">Uncharacterized protein</fullName>
    </submittedName>
</protein>
<proteinExistence type="predicted"/>
<sequence length="1836" mass="203567">MFPIVVGTGPHHSSSRPFPRINSRDHSNDDEASGVQRGNGGEVRQQQQQQQQQNVIMAMGTNSDETLNATMFISYLFLPIGNSIGDVSRGGRSDSDHERKALLVLDDGDAMTELGGQHSHPGLEQQDSNDVQFNVIAELRVQITPITAPFTSNADAMSNRETKSSVPLGMMRKRSRQEMQHHTTPFIPNPSIEFSSNRKHLACLIPLPSGYELLSTSEHGYHRNNTPTSTIVIFRIQAKTLPSQRQQRNYNLPKLPDYISDNSIDEDRKRGELESTNISNTKSVENMDMSGMSLEHESSAPTLSSSGVNATSFVARGPKIVRDLRPLNDEHHVVESETQNNEISNRRKLSRENGNASPLQCATCMCNVPSEHYRGESSSAGSFLLIGTVDGRLLIVDFSMARVCSVELVTEDHNDRARVHPIELNSINADRSRKLQHSECGFNPIIHLSQCTPTHWKPLDIYGEEQGSLSKGRIAAVFRDGSVNIYTTSFVPITDHHGGLLLDKNRKYEDDSSKNSRRVRGNRSNGTKCSGLDMKFHLMATYRVCMAYLDASLSHLRYIRAKWINPCILVLLTRSPFLDDDELIGWSDNMSGSQSEMVVAQVWSVAEVTRINQDIRNECAWEISSNTDANIALISELKMPRGDSLNEFIHDTFSLSQVTSNHDYSMNLKERPWFSKCTRGMSIMYHRFIDCLALGSQEVTCTSDFNTSIRPFCVIWDWKRNVPGLTLACSDSYRFCHKQDNDAVHVLPSHYSWFQLGADDKYGLCVVHVYEQTLRNGMRRVCKNLFCLSALSPQNRLVTEDYQSVNEPSALLLHRDSITFPRIYRPTNSMDISLEWAESRVPPTYIASNGPCQIAALGKEYGRSIAVASSRGLCVLDLSRTQQLDFGRFGSTSQSPRWKLFSNVNDEHRFRVLSMIWWESDSQDFLLAVVQYKLNKSLRLVCWSSRKGIGFGESQLLKGSINKELDGNVEACEYGVALPPGFRVQSMSLIRDPADKIPGSRSESSNSALLLLAHVSHDEPASCCINYALYQLQVLLPHGKQERVLNKCISHGTIPMELGSPGVPASEVVTGIFLAGGSFLFNLDTSVDDAGSHNDIAVIGIMTMYHGLVALCVRQEGSSLYRPSLLGRARDGRHPLLVAYWVAASSSSRHGSRIAWNIAQNDGEVYCWSVPCRNADTPAIASQDESSSEILLGIEKHPIFGEFCYLGRSSLWMNGAATSEREVALGSFVPLSFGATLYAGQRCRKKSSPSNTVVMASFHVSNCIVAPPQFTPFLFLSFLSLSLETSRGDDSDWQLLNHPDTVSPERRNAEYRDLAQDIINSTLRQVRSLGSCASALRIITFKVIELLNDSKIRNHRFHGGEILDYNGIDAIPEVNKWEVGKAMLVEIVSAAKMIYDDLGFATFFLSIGRQLEPHQFNRIFPLPEGSPAATAEDLFTLSCEHGSLLSALSALPLFSCHKGSQRSVTKLVYHCLIKIDESFRSCFSNSAKMSVEDETFLHQLFWFGVKLEDAIQIGNLHDEEDDGFDCASQSEEDESIFDSSQFSIVSSSTETNIGDVTDEFGSAGSDRAEDTSDTCSDEIFEESYLSRCQTPKQKPPIGIFQRVTKRFLASSGSPINDLSQEEDAIHEAASSFILSGLGESSITRHGKVASIYNSVPCTSVAGAVCLFIDHEIVSGDCEHDMLSYGWKAVSLVAHLLQGDRETRAITSAGTANAKAISRVLTIKDFVVAYPPPNDVSDDDDDYCTIVTSLLEGITSRCRQQIHSQALNSVFNLVLMILLRNDTCLDVKLCRPTLILVGIVSGHLSGRIGELIDFAETSTVSSIYSLYAAKLGTELSH</sequence>
<gene>
    <name evidence="2" type="ORF">ACHAWU_008981</name>
</gene>
<evidence type="ECO:0000256" key="1">
    <source>
        <dbReference type="SAM" id="MobiDB-lite"/>
    </source>
</evidence>
<dbReference type="PANTHER" id="PTHR22746">
    <property type="entry name" value="RAB6A-GEF COMPLEX PARTNER PROTEIN 1"/>
    <property type="match status" value="1"/>
</dbReference>
<accession>A0ABD3MH77</accession>
<keyword evidence="3" id="KW-1185">Reference proteome</keyword>
<reference evidence="2 3" key="1">
    <citation type="submission" date="2024-10" db="EMBL/GenBank/DDBJ databases">
        <title>Updated reference genomes for cyclostephanoid diatoms.</title>
        <authorList>
            <person name="Roberts W.R."/>
            <person name="Alverson A.J."/>
        </authorList>
    </citation>
    <scope>NUCLEOTIDE SEQUENCE [LARGE SCALE GENOMIC DNA]</scope>
    <source>
        <strain evidence="2 3">AJA232-27</strain>
    </source>
</reference>
<dbReference type="EMBL" id="JALLBG020000124">
    <property type="protein sequence ID" value="KAL3763278.1"/>
    <property type="molecule type" value="Genomic_DNA"/>
</dbReference>
<dbReference type="InterPro" id="IPR040096">
    <property type="entry name" value="Ric1"/>
</dbReference>
<dbReference type="PANTHER" id="PTHR22746:SF10">
    <property type="entry name" value="GUANINE NUCLEOTIDE EXCHANGE FACTOR SUBUNIT RIC1"/>
    <property type="match status" value="1"/>
</dbReference>
<organism evidence="2 3">
    <name type="scientific">Discostella pseudostelligera</name>
    <dbReference type="NCBI Taxonomy" id="259834"/>
    <lineage>
        <taxon>Eukaryota</taxon>
        <taxon>Sar</taxon>
        <taxon>Stramenopiles</taxon>
        <taxon>Ochrophyta</taxon>
        <taxon>Bacillariophyta</taxon>
        <taxon>Coscinodiscophyceae</taxon>
        <taxon>Thalassiosirophycidae</taxon>
        <taxon>Stephanodiscales</taxon>
        <taxon>Stephanodiscaceae</taxon>
        <taxon>Discostella</taxon>
    </lineage>
</organism>
<evidence type="ECO:0000313" key="3">
    <source>
        <dbReference type="Proteomes" id="UP001530293"/>
    </source>
</evidence>
<feature type="region of interest" description="Disordered" evidence="1">
    <location>
        <begin position="253"/>
        <end position="277"/>
    </location>
</feature>
<comment type="caution">
    <text evidence="2">The sequence shown here is derived from an EMBL/GenBank/DDBJ whole genome shotgun (WGS) entry which is preliminary data.</text>
</comment>